<dbReference type="NCBIfam" id="TIGR02937">
    <property type="entry name" value="sigma70-ECF"/>
    <property type="match status" value="1"/>
</dbReference>
<dbReference type="GO" id="GO:0003677">
    <property type="term" value="F:DNA binding"/>
    <property type="evidence" value="ECO:0007669"/>
    <property type="project" value="InterPro"/>
</dbReference>
<dbReference type="Pfam" id="PF04542">
    <property type="entry name" value="Sigma70_r2"/>
    <property type="match status" value="1"/>
</dbReference>
<dbReference type="CDD" id="cd06171">
    <property type="entry name" value="Sigma70_r4"/>
    <property type="match status" value="1"/>
</dbReference>
<dbReference type="InterPro" id="IPR007627">
    <property type="entry name" value="RNA_pol_sigma70_r2"/>
</dbReference>
<dbReference type="InterPro" id="IPR013249">
    <property type="entry name" value="RNA_pol_sigma70_r4_t2"/>
</dbReference>
<evidence type="ECO:0000256" key="1">
    <source>
        <dbReference type="ARBA" id="ARBA00010641"/>
    </source>
</evidence>
<dbReference type="GO" id="GO:0006352">
    <property type="term" value="P:DNA-templated transcription initiation"/>
    <property type="evidence" value="ECO:0007669"/>
    <property type="project" value="InterPro"/>
</dbReference>
<dbReference type="Gene3D" id="1.10.10.10">
    <property type="entry name" value="Winged helix-like DNA-binding domain superfamily/Winged helix DNA-binding domain"/>
    <property type="match status" value="1"/>
</dbReference>
<dbReference type="RefSeq" id="WP_009136106.1">
    <property type="nucleotide sequence ID" value="NZ_JH594596.1"/>
</dbReference>
<keyword evidence="3" id="KW-0731">Sigma factor</keyword>
<dbReference type="Gene3D" id="1.10.1740.10">
    <property type="match status" value="1"/>
</dbReference>
<evidence type="ECO:0000259" key="5">
    <source>
        <dbReference type="Pfam" id="PF04542"/>
    </source>
</evidence>
<gene>
    <name evidence="7" type="ORF">HMPREF9449_00958</name>
</gene>
<dbReference type="Proteomes" id="UP000004892">
    <property type="component" value="Unassembled WGS sequence"/>
</dbReference>
<name>H1DFC2_9BACT</name>
<dbReference type="Pfam" id="PF08281">
    <property type="entry name" value="Sigma70_r4_2"/>
    <property type="match status" value="1"/>
</dbReference>
<dbReference type="InterPro" id="IPR013325">
    <property type="entry name" value="RNA_pol_sigma_r2"/>
</dbReference>
<dbReference type="HOGENOM" id="CLU_047691_3_2_10"/>
<dbReference type="EMBL" id="ADMC01000015">
    <property type="protein sequence ID" value="EHP48915.1"/>
    <property type="molecule type" value="Genomic_DNA"/>
</dbReference>
<evidence type="ECO:0000256" key="4">
    <source>
        <dbReference type="ARBA" id="ARBA00023163"/>
    </source>
</evidence>
<keyword evidence="8" id="KW-1185">Reference proteome</keyword>
<dbReference type="PATRIC" id="fig|742817.3.peg.1016"/>
<evidence type="ECO:0000313" key="7">
    <source>
        <dbReference type="EMBL" id="EHP48915.1"/>
    </source>
</evidence>
<dbReference type="GeneID" id="98068551"/>
<dbReference type="InterPro" id="IPR014284">
    <property type="entry name" value="RNA_pol_sigma-70_dom"/>
</dbReference>
<dbReference type="SUPFAM" id="SSF88659">
    <property type="entry name" value="Sigma3 and sigma4 domains of RNA polymerase sigma factors"/>
    <property type="match status" value="1"/>
</dbReference>
<dbReference type="AlphaFoldDB" id="H1DFC2"/>
<feature type="domain" description="RNA polymerase sigma-70 region 2" evidence="5">
    <location>
        <begin position="22"/>
        <end position="87"/>
    </location>
</feature>
<organism evidence="7 8">
    <name type="scientific">Odoribacter laneus YIT 12061</name>
    <dbReference type="NCBI Taxonomy" id="742817"/>
    <lineage>
        <taxon>Bacteria</taxon>
        <taxon>Pseudomonadati</taxon>
        <taxon>Bacteroidota</taxon>
        <taxon>Bacteroidia</taxon>
        <taxon>Bacteroidales</taxon>
        <taxon>Odoribacteraceae</taxon>
        <taxon>Odoribacter</taxon>
    </lineage>
</organism>
<dbReference type="InterPro" id="IPR036388">
    <property type="entry name" value="WH-like_DNA-bd_sf"/>
</dbReference>
<comment type="similarity">
    <text evidence="1">Belongs to the sigma-70 factor family. ECF subfamily.</text>
</comment>
<comment type="caution">
    <text evidence="7">The sequence shown here is derived from an EMBL/GenBank/DDBJ whole genome shotgun (WGS) entry which is preliminary data.</text>
</comment>
<evidence type="ECO:0000313" key="8">
    <source>
        <dbReference type="Proteomes" id="UP000004892"/>
    </source>
</evidence>
<dbReference type="InterPro" id="IPR039425">
    <property type="entry name" value="RNA_pol_sigma-70-like"/>
</dbReference>
<accession>H1DFC2</accession>
<dbReference type="STRING" id="742817.HMPREF9449_00958"/>
<dbReference type="eggNOG" id="COG1595">
    <property type="taxonomic scope" value="Bacteria"/>
</dbReference>
<reference evidence="7 8" key="1">
    <citation type="submission" date="2012-01" db="EMBL/GenBank/DDBJ databases">
        <title>The Genome Sequence of Odoribacter laneus YIT 12061.</title>
        <authorList>
            <consortium name="The Broad Institute Genome Sequencing Platform"/>
            <person name="Earl A."/>
            <person name="Ward D."/>
            <person name="Feldgarden M."/>
            <person name="Gevers D."/>
            <person name="Morotomi M."/>
            <person name="Young S.K."/>
            <person name="Zeng Q."/>
            <person name="Gargeya S."/>
            <person name="Fitzgerald M."/>
            <person name="Haas B."/>
            <person name="Abouelleil A."/>
            <person name="Alvarado L."/>
            <person name="Arachchi H.M."/>
            <person name="Berlin A."/>
            <person name="Chapman S.B."/>
            <person name="Gearin G."/>
            <person name="Goldberg J."/>
            <person name="Griggs A."/>
            <person name="Gujja S."/>
            <person name="Hansen M."/>
            <person name="Heiman D."/>
            <person name="Howarth C."/>
            <person name="Larimer J."/>
            <person name="Lui A."/>
            <person name="MacDonald P.J.P."/>
            <person name="McCowen C."/>
            <person name="Montmayeur A."/>
            <person name="Murphy C."/>
            <person name="Neiman D."/>
            <person name="Pearson M."/>
            <person name="Priest M."/>
            <person name="Roberts A."/>
            <person name="Saif S."/>
            <person name="Shea T."/>
            <person name="Sisk P."/>
            <person name="Stolte C."/>
            <person name="Sykes S."/>
            <person name="Wortman J."/>
            <person name="Nusbaum C."/>
            <person name="Birren B."/>
        </authorList>
    </citation>
    <scope>NUCLEOTIDE SEQUENCE [LARGE SCALE GENOMIC DNA]</scope>
    <source>
        <strain evidence="7 8">YIT 12061</strain>
    </source>
</reference>
<dbReference type="InterPro" id="IPR013324">
    <property type="entry name" value="RNA_pol_sigma_r3/r4-like"/>
</dbReference>
<sequence>MCKLDNIIDKCKKGDPKAAEELYHMFASQMFAICIRYSRDRTEAEDNLQDGFLKVFESISQYSGRGSFEGWMKRIFIHITFEKYRKNNMLQVVEEVPETTMADIEENIYIPEEVLFGFIEELPEKYRQVFSLYVIDEMQHKEIAALVGISEGTSKSNLARAREILKRKIKDYLKYEQ</sequence>
<proteinExistence type="inferred from homology"/>
<dbReference type="GO" id="GO:0016987">
    <property type="term" value="F:sigma factor activity"/>
    <property type="evidence" value="ECO:0007669"/>
    <property type="project" value="UniProtKB-KW"/>
</dbReference>
<protein>
    <submittedName>
        <fullName evidence="7">Sigma-70 family RNA polymerase sigma factor</fullName>
    </submittedName>
</protein>
<keyword evidence="2" id="KW-0805">Transcription regulation</keyword>
<keyword evidence="4" id="KW-0804">Transcription</keyword>
<evidence type="ECO:0000256" key="2">
    <source>
        <dbReference type="ARBA" id="ARBA00023015"/>
    </source>
</evidence>
<dbReference type="PANTHER" id="PTHR43133">
    <property type="entry name" value="RNA POLYMERASE ECF-TYPE SIGMA FACTO"/>
    <property type="match status" value="1"/>
</dbReference>
<feature type="domain" description="RNA polymerase sigma factor 70 region 4 type 2" evidence="6">
    <location>
        <begin position="119"/>
        <end position="163"/>
    </location>
</feature>
<evidence type="ECO:0000259" key="6">
    <source>
        <dbReference type="Pfam" id="PF08281"/>
    </source>
</evidence>
<dbReference type="PANTHER" id="PTHR43133:SF46">
    <property type="entry name" value="RNA POLYMERASE SIGMA-70 FACTOR ECF SUBFAMILY"/>
    <property type="match status" value="1"/>
</dbReference>
<dbReference type="SUPFAM" id="SSF88946">
    <property type="entry name" value="Sigma2 domain of RNA polymerase sigma factors"/>
    <property type="match status" value="1"/>
</dbReference>
<evidence type="ECO:0000256" key="3">
    <source>
        <dbReference type="ARBA" id="ARBA00023082"/>
    </source>
</evidence>